<organism evidence="1">
    <name type="scientific">marine sediment metagenome</name>
    <dbReference type="NCBI Taxonomy" id="412755"/>
    <lineage>
        <taxon>unclassified sequences</taxon>
        <taxon>metagenomes</taxon>
        <taxon>ecological metagenomes</taxon>
    </lineage>
</organism>
<feature type="non-terminal residue" evidence="1">
    <location>
        <position position="1"/>
    </location>
</feature>
<name>A0A0F8W7B9_9ZZZZ</name>
<dbReference type="AlphaFoldDB" id="A0A0F8W7B9"/>
<evidence type="ECO:0000313" key="1">
    <source>
        <dbReference type="EMBL" id="KKK52528.1"/>
    </source>
</evidence>
<proteinExistence type="predicted"/>
<sequence length="115" mass="12596">GNMGDVTDDTSEARFHLSGDGPFVLVFLRLHFSAGTGSADVEVKLDSVKDTYHDTSLWTLASRGTGADANMRIPAEELMHWVFEPCDELVLEWTNPHSGTMRWGAEMGLVNAADL</sequence>
<accession>A0A0F8W7B9</accession>
<gene>
    <name evidence="1" type="ORF">LCGC14_3103990</name>
</gene>
<protein>
    <submittedName>
        <fullName evidence="1">Uncharacterized protein</fullName>
    </submittedName>
</protein>
<dbReference type="EMBL" id="LAZR01066972">
    <property type="protein sequence ID" value="KKK52528.1"/>
    <property type="molecule type" value="Genomic_DNA"/>
</dbReference>
<reference evidence="1" key="1">
    <citation type="journal article" date="2015" name="Nature">
        <title>Complex archaea that bridge the gap between prokaryotes and eukaryotes.</title>
        <authorList>
            <person name="Spang A."/>
            <person name="Saw J.H."/>
            <person name="Jorgensen S.L."/>
            <person name="Zaremba-Niedzwiedzka K."/>
            <person name="Martijn J."/>
            <person name="Lind A.E."/>
            <person name="van Eijk R."/>
            <person name="Schleper C."/>
            <person name="Guy L."/>
            <person name="Ettema T.J."/>
        </authorList>
    </citation>
    <scope>NUCLEOTIDE SEQUENCE</scope>
</reference>
<comment type="caution">
    <text evidence="1">The sequence shown here is derived from an EMBL/GenBank/DDBJ whole genome shotgun (WGS) entry which is preliminary data.</text>
</comment>